<dbReference type="AlphaFoldDB" id="A0A067PQ41"/>
<accession>A0A067PQ41</accession>
<dbReference type="OrthoDB" id="2674644at2759"/>
<dbReference type="Proteomes" id="UP000027265">
    <property type="component" value="Unassembled WGS sequence"/>
</dbReference>
<gene>
    <name evidence="1" type="ORF">JAAARDRAFT_194865</name>
</gene>
<reference evidence="2" key="1">
    <citation type="journal article" date="2014" name="Proc. Natl. Acad. Sci. U.S.A.">
        <title>Extensive sampling of basidiomycete genomes demonstrates inadequacy of the white-rot/brown-rot paradigm for wood decay fungi.</title>
        <authorList>
            <person name="Riley R."/>
            <person name="Salamov A.A."/>
            <person name="Brown D.W."/>
            <person name="Nagy L.G."/>
            <person name="Floudas D."/>
            <person name="Held B.W."/>
            <person name="Levasseur A."/>
            <person name="Lombard V."/>
            <person name="Morin E."/>
            <person name="Otillar R."/>
            <person name="Lindquist E.A."/>
            <person name="Sun H."/>
            <person name="LaButti K.M."/>
            <person name="Schmutz J."/>
            <person name="Jabbour D."/>
            <person name="Luo H."/>
            <person name="Baker S.E."/>
            <person name="Pisabarro A.G."/>
            <person name="Walton J.D."/>
            <person name="Blanchette R.A."/>
            <person name="Henrissat B."/>
            <person name="Martin F."/>
            <person name="Cullen D."/>
            <person name="Hibbett D.S."/>
            <person name="Grigoriev I.V."/>
        </authorList>
    </citation>
    <scope>NUCLEOTIDE SEQUENCE [LARGE SCALE GENOMIC DNA]</scope>
    <source>
        <strain evidence="2">MUCL 33604</strain>
    </source>
</reference>
<keyword evidence="2" id="KW-1185">Reference proteome</keyword>
<dbReference type="EMBL" id="KL197721">
    <property type="protein sequence ID" value="KDQ56918.1"/>
    <property type="molecule type" value="Genomic_DNA"/>
</dbReference>
<name>A0A067PQ41_9AGAM</name>
<evidence type="ECO:0000313" key="1">
    <source>
        <dbReference type="EMBL" id="KDQ56918.1"/>
    </source>
</evidence>
<organism evidence="1 2">
    <name type="scientific">Jaapia argillacea MUCL 33604</name>
    <dbReference type="NCBI Taxonomy" id="933084"/>
    <lineage>
        <taxon>Eukaryota</taxon>
        <taxon>Fungi</taxon>
        <taxon>Dikarya</taxon>
        <taxon>Basidiomycota</taxon>
        <taxon>Agaricomycotina</taxon>
        <taxon>Agaricomycetes</taxon>
        <taxon>Agaricomycetidae</taxon>
        <taxon>Jaapiales</taxon>
        <taxon>Jaapiaceae</taxon>
        <taxon>Jaapia</taxon>
    </lineage>
</organism>
<protein>
    <submittedName>
        <fullName evidence="1">Uncharacterized protein</fullName>
    </submittedName>
</protein>
<evidence type="ECO:0000313" key="2">
    <source>
        <dbReference type="Proteomes" id="UP000027265"/>
    </source>
</evidence>
<sequence length="270" mass="30517">MPSKKTSTIQLTADEIRDLRDALPEFKAGDRKTRPQVIKQSYASLVEARKKAKGPALDKQDARKFKRASLDWRRVHAEEHKKELREKTEDETGVKAGSREFLGNLKRITAEWNSEAPPAASQQKMAEEKVIKLTKQFIQAMWKQCGTVVVAMGAFKRLDGQMDSWVVDEFLEAGKVAFTDAMKKKEEKISLKHFMQWAQDKVFADTGEGDGKQMMKLEVMVDDNGIPVLPDFDSDAPPRNMLMKAIIQDFITKHYCKSNSTSSGHGSPPE</sequence>
<dbReference type="InParanoid" id="A0A067PQ41"/>
<dbReference type="HOGENOM" id="CLU_1030813_0_0_1"/>
<proteinExistence type="predicted"/>